<dbReference type="InterPro" id="IPR048913">
    <property type="entry name" value="BetaGal_gal-bd"/>
</dbReference>
<dbReference type="InterPro" id="IPR001944">
    <property type="entry name" value="Glycoside_Hdrlase_35"/>
</dbReference>
<dbReference type="PRINTS" id="PR00742">
    <property type="entry name" value="GLHYDRLASE35"/>
</dbReference>
<comment type="caution">
    <text evidence="10">The sequence shown here is derived from an EMBL/GenBank/DDBJ whole genome shotgun (WGS) entry which is preliminary data.</text>
</comment>
<dbReference type="EMBL" id="AFPW01000006">
    <property type="protein sequence ID" value="EGQ16709.1"/>
    <property type="molecule type" value="Genomic_DNA"/>
</dbReference>
<evidence type="ECO:0000256" key="3">
    <source>
        <dbReference type="ARBA" id="ARBA00022801"/>
    </source>
</evidence>
<evidence type="ECO:0000313" key="10">
    <source>
        <dbReference type="EMBL" id="EGQ16709.1"/>
    </source>
</evidence>
<dbReference type="SUPFAM" id="SSF49785">
    <property type="entry name" value="Galactose-binding domain-like"/>
    <property type="match status" value="2"/>
</dbReference>
<evidence type="ECO:0000256" key="6">
    <source>
        <dbReference type="RuleBase" id="RU000675"/>
    </source>
</evidence>
<dbReference type="STRING" id="908937.Prede_0227"/>
<dbReference type="SUPFAM" id="SSF51445">
    <property type="entry name" value="(Trans)glycosidases"/>
    <property type="match status" value="1"/>
</dbReference>
<dbReference type="InterPro" id="IPR017853">
    <property type="entry name" value="GH"/>
</dbReference>
<keyword evidence="4" id="KW-0325">Glycoprotein</keyword>
<keyword evidence="3 6" id="KW-0378">Hydrolase</keyword>
<dbReference type="Gene3D" id="3.20.20.80">
    <property type="entry name" value="Glycosidases"/>
    <property type="match status" value="1"/>
</dbReference>
<feature type="compositionally biased region" description="Basic and acidic residues" evidence="8">
    <location>
        <begin position="706"/>
        <end position="719"/>
    </location>
</feature>
<dbReference type="PROSITE" id="PS01182">
    <property type="entry name" value="GLYCOSYL_HYDROL_F35"/>
    <property type="match status" value="1"/>
</dbReference>
<dbReference type="InterPro" id="IPR019801">
    <property type="entry name" value="Glyco_hydro_35_CS"/>
</dbReference>
<proteinExistence type="inferred from homology"/>
<protein>
    <recommendedName>
        <fullName evidence="6">Beta-galactosidase</fullName>
        <ecNumber evidence="6">3.2.1.23</ecNumber>
    </recommendedName>
</protein>
<dbReference type="Gene3D" id="2.60.120.260">
    <property type="entry name" value="Galactose-binding domain-like"/>
    <property type="match status" value="3"/>
</dbReference>
<dbReference type="Pfam" id="PF21467">
    <property type="entry name" value="BetaGal_gal-bd"/>
    <property type="match status" value="1"/>
</dbReference>
<evidence type="ECO:0000256" key="1">
    <source>
        <dbReference type="ARBA" id="ARBA00009809"/>
    </source>
</evidence>
<comment type="catalytic activity">
    <reaction evidence="6">
        <text>Hydrolysis of terminal non-reducing beta-D-galactose residues in beta-D-galactosides.</text>
        <dbReference type="EC" id="3.2.1.23"/>
    </reaction>
</comment>
<dbReference type="InterPro" id="IPR048912">
    <property type="entry name" value="BetaGal1-like_ABD1"/>
</dbReference>
<dbReference type="Pfam" id="PF01301">
    <property type="entry name" value="Glyco_hydro_35"/>
    <property type="match status" value="1"/>
</dbReference>
<evidence type="ECO:0000256" key="4">
    <source>
        <dbReference type="ARBA" id="ARBA00023180"/>
    </source>
</evidence>
<dbReference type="Proteomes" id="UP000007820">
    <property type="component" value="Unassembled WGS sequence"/>
</dbReference>
<dbReference type="AlphaFoldDB" id="F9D130"/>
<evidence type="ECO:0000256" key="2">
    <source>
        <dbReference type="ARBA" id="ARBA00022729"/>
    </source>
</evidence>
<reference evidence="10 11" key="1">
    <citation type="submission" date="2011-04" db="EMBL/GenBank/DDBJ databases">
        <authorList>
            <person name="Muzny D."/>
            <person name="Qin X."/>
            <person name="Deng J."/>
            <person name="Jiang H."/>
            <person name="Liu Y."/>
            <person name="Qu J."/>
            <person name="Song X.-Z."/>
            <person name="Zhang L."/>
            <person name="Thornton R."/>
            <person name="Coyle M."/>
            <person name="Francisco L."/>
            <person name="Jackson L."/>
            <person name="Javaid M."/>
            <person name="Korchina V."/>
            <person name="Kovar C."/>
            <person name="Mata R."/>
            <person name="Mathew T."/>
            <person name="Ngo R."/>
            <person name="Nguyen L."/>
            <person name="Nguyen N."/>
            <person name="Okwuonu G."/>
            <person name="Ongeri F."/>
            <person name="Pham C."/>
            <person name="Simmons D."/>
            <person name="Wilczek-Boney K."/>
            <person name="Hale W."/>
            <person name="Jakkamsetti A."/>
            <person name="Pham P."/>
            <person name="Ruth R."/>
            <person name="San Lucas F."/>
            <person name="Warren J."/>
            <person name="Zhang J."/>
            <person name="Zhao Z."/>
            <person name="Zhou C."/>
            <person name="Zhu D."/>
            <person name="Lee S."/>
            <person name="Bess C."/>
            <person name="Blankenburg K."/>
            <person name="Forbes L."/>
            <person name="Fu Q."/>
            <person name="Gubbala S."/>
            <person name="Hirani K."/>
            <person name="Jayaseelan J.C."/>
            <person name="Lara F."/>
            <person name="Munidasa M."/>
            <person name="Palculict T."/>
            <person name="Patil S."/>
            <person name="Pu L.-L."/>
            <person name="Saada N."/>
            <person name="Tang L."/>
            <person name="Weissenberger G."/>
            <person name="Zhu Y."/>
            <person name="Hemphill L."/>
            <person name="Shang Y."/>
            <person name="Youmans B."/>
            <person name="Ayvaz T."/>
            <person name="Ross M."/>
            <person name="Santibanez J."/>
            <person name="Aqrawi P."/>
            <person name="Gross S."/>
            <person name="Joshi V."/>
            <person name="Fowler G."/>
            <person name="Nazareth L."/>
            <person name="Reid J."/>
            <person name="Worley K."/>
            <person name="Petrosino J."/>
            <person name="Highlander S."/>
            <person name="Gibbs R."/>
        </authorList>
    </citation>
    <scope>NUCLEOTIDE SEQUENCE [LARGE SCALE GENOMIC DNA]</scope>
    <source>
        <strain evidence="10 11">DSM 3688</strain>
    </source>
</reference>
<evidence type="ECO:0000256" key="5">
    <source>
        <dbReference type="ARBA" id="ARBA00023295"/>
    </source>
</evidence>
<sequence length="859" mass="96773">MMLVNRVAGAARCPHMADPPQRFRQDGWLQKYKLFRLRPSVWRIFSVTLRHQLIAHSTIKTSMNLTKWLSAASLSALLLFCPATVQAAARPGDFTTGKGTFLLNGKPFVVKAAEVHYPRIPRPYWEQRIKMCKALGMNTLCLYVFWNIHEQREGQFDFTGQNDVAAFCRLAQQNGMYVIVRPGPYVCAEWEMGGLPWWLLKKKDIRLREQDPYFMERVELFEQKVAEQLAPLTIRRGGPIIMVQVENEYGSYGEDKAYVSQIRDVLRRYWSLSPTGEGRGEAASPLMFQCDWSSNFTRNGLDDLVWTMNFGTGANINDQFRRLGELRPDAPKMCSEFWSGWFDKWGARHETRPARDMVAGIDEMLSKGISFSLYMTHGGTSFGHWAGANSPGFAPDVTSYDYDAPINEYGQATPKFWELRKTMEKYNDGRKLPAVPKAAAPLVSFPKVTLQPALTLRHFATRTVKSLDVKSFEEMGMGWGSAFYSTTLPEVPQPSLLTLNDAHDFAQVFINREYIGKIDRVKNEKTLMLPAVKAGDKLTILVEAMGRINFGRAIKDYKGITQNVTISTEADGHELSYDLKNWTIDLVPDDPDTIAARSILPYNDMGFFTDVKHGTSYPGVHIGTFNLRKVGDTFINMENFGKGQVYVNGHALGRFWRIGPQQTLYCPGCWLRKGRNEIIVLDVVGTDNPTLWGQDHPELDKLQLEKSNKHNNPGDRPDLNSRTPAFAGSTKGGNGWQTVTFDKPATGRWLAIEIAGNHDGKDATAIAELYLQDAAGKRISREPWTVKYADSENEVGNHTGDKVFDLQESTYWQTTTGTGFPHLLVIDLGSRQTISALDYLPRAEQGAPGSAKDIKVFVY</sequence>
<comment type="similarity">
    <text evidence="1 7">Belongs to the glycosyl hydrolase 35 family.</text>
</comment>
<organism evidence="10 11">
    <name type="scientific">Prevotella dentalis (strain ATCC 49559 / DSM 3688 / JCM 13448 / NCTC 12043 / ES 2772)</name>
    <name type="common">Mitsuokella dentalis</name>
    <dbReference type="NCBI Taxonomy" id="908937"/>
    <lineage>
        <taxon>Bacteria</taxon>
        <taxon>Pseudomonadati</taxon>
        <taxon>Bacteroidota</taxon>
        <taxon>Bacteroidia</taxon>
        <taxon>Bacteroidales</taxon>
        <taxon>Prevotellaceae</taxon>
        <taxon>Prevotella</taxon>
    </lineage>
</organism>
<evidence type="ECO:0000256" key="8">
    <source>
        <dbReference type="SAM" id="MobiDB-lite"/>
    </source>
</evidence>
<dbReference type="PROSITE" id="PS50022">
    <property type="entry name" value="FA58C_3"/>
    <property type="match status" value="1"/>
</dbReference>
<name>F9D130_PREDD</name>
<dbReference type="GO" id="GO:0005975">
    <property type="term" value="P:carbohydrate metabolic process"/>
    <property type="evidence" value="ECO:0007669"/>
    <property type="project" value="InterPro"/>
</dbReference>
<feature type="domain" description="F5/8 type C" evidence="9">
    <location>
        <begin position="764"/>
        <end position="859"/>
    </location>
</feature>
<keyword evidence="5 6" id="KW-0326">Glycosidase</keyword>
<accession>F9D130</accession>
<dbReference type="InterPro" id="IPR008979">
    <property type="entry name" value="Galactose-bd-like_sf"/>
</dbReference>
<dbReference type="FunFam" id="3.20.20.80:FF:000017">
    <property type="entry name" value="Beta-galactosidase"/>
    <property type="match status" value="1"/>
</dbReference>
<evidence type="ECO:0000259" key="9">
    <source>
        <dbReference type="PROSITE" id="PS50022"/>
    </source>
</evidence>
<gene>
    <name evidence="10" type="primary">bgaC</name>
    <name evidence="10" type="ORF">HMPREF9136_0558</name>
</gene>
<dbReference type="EC" id="3.2.1.23" evidence="6"/>
<feature type="region of interest" description="Disordered" evidence="8">
    <location>
        <begin position="706"/>
        <end position="736"/>
    </location>
</feature>
<dbReference type="PANTHER" id="PTHR23421">
    <property type="entry name" value="BETA-GALACTOSIDASE RELATED"/>
    <property type="match status" value="1"/>
</dbReference>
<evidence type="ECO:0000256" key="7">
    <source>
        <dbReference type="RuleBase" id="RU003679"/>
    </source>
</evidence>
<evidence type="ECO:0000313" key="11">
    <source>
        <dbReference type="Proteomes" id="UP000007820"/>
    </source>
</evidence>
<keyword evidence="2" id="KW-0732">Signal</keyword>
<dbReference type="eggNOG" id="COG1874">
    <property type="taxonomic scope" value="Bacteria"/>
</dbReference>
<dbReference type="Pfam" id="PF21317">
    <property type="entry name" value="BetaGal_ABD_1"/>
    <property type="match status" value="1"/>
</dbReference>
<dbReference type="InterPro" id="IPR000421">
    <property type="entry name" value="FA58C"/>
</dbReference>
<dbReference type="InterPro" id="IPR031330">
    <property type="entry name" value="Gly_Hdrlase_35_cat"/>
</dbReference>
<dbReference type="GO" id="GO:0004565">
    <property type="term" value="F:beta-galactosidase activity"/>
    <property type="evidence" value="ECO:0007669"/>
    <property type="project" value="UniProtKB-EC"/>
</dbReference>